<dbReference type="EMBL" id="BAABCP010000001">
    <property type="protein sequence ID" value="GAA3937835.1"/>
    <property type="molecule type" value="Genomic_DNA"/>
</dbReference>
<evidence type="ECO:0000256" key="5">
    <source>
        <dbReference type="SAM" id="MobiDB-lite"/>
    </source>
</evidence>
<comment type="similarity">
    <text evidence="1">Belongs to the LysR transcriptional regulatory family.</text>
</comment>
<proteinExistence type="inferred from homology"/>
<evidence type="ECO:0000259" key="6">
    <source>
        <dbReference type="PROSITE" id="PS50931"/>
    </source>
</evidence>
<evidence type="ECO:0000313" key="7">
    <source>
        <dbReference type="EMBL" id="GAA3937835.1"/>
    </source>
</evidence>
<dbReference type="InterPro" id="IPR000847">
    <property type="entry name" value="LysR_HTH_N"/>
</dbReference>
<feature type="region of interest" description="Disordered" evidence="5">
    <location>
        <begin position="308"/>
        <end position="331"/>
    </location>
</feature>
<comment type="caution">
    <text evidence="7">The sequence shown here is derived from an EMBL/GenBank/DDBJ whole genome shotgun (WGS) entry which is preliminary data.</text>
</comment>
<keyword evidence="4" id="KW-0804">Transcription</keyword>
<dbReference type="InterPro" id="IPR036388">
    <property type="entry name" value="WH-like_DNA-bd_sf"/>
</dbReference>
<gene>
    <name evidence="7" type="ORF">GCM10022383_15030</name>
</gene>
<dbReference type="PANTHER" id="PTHR30346">
    <property type="entry name" value="TRANSCRIPTIONAL DUAL REGULATOR HCAR-RELATED"/>
    <property type="match status" value="1"/>
</dbReference>
<evidence type="ECO:0000256" key="4">
    <source>
        <dbReference type="ARBA" id="ARBA00023163"/>
    </source>
</evidence>
<name>A0ABP7N606_9MICO</name>
<dbReference type="Pfam" id="PF00126">
    <property type="entry name" value="HTH_1"/>
    <property type="match status" value="1"/>
</dbReference>
<protein>
    <submittedName>
        <fullName evidence="7">LysR family transcriptional regulator</fullName>
    </submittedName>
</protein>
<organism evidence="7 8">
    <name type="scientific">Microbacterium soli</name>
    <dbReference type="NCBI Taxonomy" id="446075"/>
    <lineage>
        <taxon>Bacteria</taxon>
        <taxon>Bacillati</taxon>
        <taxon>Actinomycetota</taxon>
        <taxon>Actinomycetes</taxon>
        <taxon>Micrococcales</taxon>
        <taxon>Microbacteriaceae</taxon>
        <taxon>Microbacterium</taxon>
    </lineage>
</organism>
<keyword evidence="8" id="KW-1185">Reference proteome</keyword>
<dbReference type="InterPro" id="IPR036390">
    <property type="entry name" value="WH_DNA-bd_sf"/>
</dbReference>
<feature type="domain" description="HTH lysR-type" evidence="6">
    <location>
        <begin position="14"/>
        <end position="71"/>
    </location>
</feature>
<dbReference type="Pfam" id="PF03466">
    <property type="entry name" value="LysR_substrate"/>
    <property type="match status" value="1"/>
</dbReference>
<dbReference type="CDD" id="cd08414">
    <property type="entry name" value="PBP2_LTTR_aromatics_like"/>
    <property type="match status" value="1"/>
</dbReference>
<dbReference type="InterPro" id="IPR005119">
    <property type="entry name" value="LysR_subst-bd"/>
</dbReference>
<evidence type="ECO:0000313" key="8">
    <source>
        <dbReference type="Proteomes" id="UP001501591"/>
    </source>
</evidence>
<dbReference type="PRINTS" id="PR00039">
    <property type="entry name" value="HTHLYSR"/>
</dbReference>
<keyword evidence="3" id="KW-0238">DNA-binding</keyword>
<reference evidence="8" key="1">
    <citation type="journal article" date="2019" name="Int. J. Syst. Evol. Microbiol.">
        <title>The Global Catalogue of Microorganisms (GCM) 10K type strain sequencing project: providing services to taxonomists for standard genome sequencing and annotation.</title>
        <authorList>
            <consortium name="The Broad Institute Genomics Platform"/>
            <consortium name="The Broad Institute Genome Sequencing Center for Infectious Disease"/>
            <person name="Wu L."/>
            <person name="Ma J."/>
        </authorList>
    </citation>
    <scope>NUCLEOTIDE SEQUENCE [LARGE SCALE GENOMIC DNA]</scope>
    <source>
        <strain evidence="8">JCM 17024</strain>
    </source>
</reference>
<dbReference type="Proteomes" id="UP001501591">
    <property type="component" value="Unassembled WGS sequence"/>
</dbReference>
<sequence>MITLSIHNPYARRMDVREAKAFLAVADELHFGRAAARLHIAQPPLSRLIRSIEAELGTPLFVRSPRHVSLTHVGQILLQPARDLVMQAERMVELARRARDGEVGLVRLGFAGASVNALVSALARRVRRALPGLTLELHGSQLSHAGLERLREGALDAVIGRWDFLPSDVQSRVIAIEQLVVALADDHPLAAKQTLSASDVAAAPWVVLPGGSGATLSNRLHLLGLRGRFVPRIVQTAVDSATQLLLVDAGVGIALTFSGVQANIPAHDVVFRPLDPDLGNVEVRLAWRDRDDNPALATVMEASHDIWPGGDARHRADADGGHRNADSPVRT</sequence>
<accession>A0ABP7N606</accession>
<evidence type="ECO:0000256" key="2">
    <source>
        <dbReference type="ARBA" id="ARBA00023015"/>
    </source>
</evidence>
<dbReference type="SUPFAM" id="SSF46785">
    <property type="entry name" value="Winged helix' DNA-binding domain"/>
    <property type="match status" value="1"/>
</dbReference>
<evidence type="ECO:0000256" key="1">
    <source>
        <dbReference type="ARBA" id="ARBA00009437"/>
    </source>
</evidence>
<dbReference type="Gene3D" id="3.40.190.10">
    <property type="entry name" value="Periplasmic binding protein-like II"/>
    <property type="match status" value="2"/>
</dbReference>
<dbReference type="PANTHER" id="PTHR30346:SF17">
    <property type="entry name" value="LYSR FAMILY TRANSCRIPTIONAL REGULATOR"/>
    <property type="match status" value="1"/>
</dbReference>
<keyword evidence="2" id="KW-0805">Transcription regulation</keyword>
<evidence type="ECO:0000256" key="3">
    <source>
        <dbReference type="ARBA" id="ARBA00023125"/>
    </source>
</evidence>
<feature type="compositionally biased region" description="Basic and acidic residues" evidence="5">
    <location>
        <begin position="311"/>
        <end position="325"/>
    </location>
</feature>
<dbReference type="SUPFAM" id="SSF53850">
    <property type="entry name" value="Periplasmic binding protein-like II"/>
    <property type="match status" value="1"/>
</dbReference>
<dbReference type="Gene3D" id="1.10.10.10">
    <property type="entry name" value="Winged helix-like DNA-binding domain superfamily/Winged helix DNA-binding domain"/>
    <property type="match status" value="1"/>
</dbReference>
<dbReference type="PROSITE" id="PS50931">
    <property type="entry name" value="HTH_LYSR"/>
    <property type="match status" value="1"/>
</dbReference>